<name>A0A245ZV27_9SPHN</name>
<dbReference type="Gene3D" id="1.20.950.20">
    <property type="entry name" value="Transmembrane di-heme cytochromes, Chain C"/>
    <property type="match status" value="1"/>
</dbReference>
<gene>
    <name evidence="14" type="ORF">SPDO_04510</name>
</gene>
<keyword evidence="8" id="KW-0249">Electron transport</keyword>
<dbReference type="Pfam" id="PF01292">
    <property type="entry name" value="Ni_hydr_CYTB"/>
    <property type="match status" value="1"/>
</dbReference>
<keyword evidence="10" id="KW-0408">Iron</keyword>
<dbReference type="PANTHER" id="PTHR30485">
    <property type="entry name" value="NI/FE-HYDROGENASE 1 B-TYPE CYTOCHROME SUBUNIT"/>
    <property type="match status" value="1"/>
</dbReference>
<reference evidence="14 15" key="1">
    <citation type="submission" date="2017-03" db="EMBL/GenBank/DDBJ databases">
        <title>Genome sequence of Sphingomonas dokdonensis DSM 21029.</title>
        <authorList>
            <person name="Poehlein A."/>
            <person name="Wuebbeler J.H."/>
            <person name="Steinbuechel A."/>
            <person name="Daniel R."/>
        </authorList>
    </citation>
    <scope>NUCLEOTIDE SEQUENCE [LARGE SCALE GENOMIC DNA]</scope>
    <source>
        <strain evidence="14 15">DSM 21029</strain>
    </source>
</reference>
<dbReference type="InterPro" id="IPR011577">
    <property type="entry name" value="Cyt_b561_bac/Ni-Hgenase"/>
</dbReference>
<keyword evidence="4" id="KW-1003">Cell membrane</keyword>
<feature type="domain" description="Cytochrome b561 bacterial/Ni-hydrogenase" evidence="13">
    <location>
        <begin position="28"/>
        <end position="243"/>
    </location>
</feature>
<keyword evidence="9 12" id="KW-1133">Transmembrane helix</keyword>
<dbReference type="InterPro" id="IPR051542">
    <property type="entry name" value="Hydrogenase_cytochrome"/>
</dbReference>
<comment type="subcellular location">
    <subcellularLocation>
        <location evidence="1">Cell membrane</location>
        <topology evidence="1">Multi-pass membrane protein</topology>
    </subcellularLocation>
</comment>
<keyword evidence="15" id="KW-1185">Reference proteome</keyword>
<evidence type="ECO:0000256" key="8">
    <source>
        <dbReference type="ARBA" id="ARBA00022982"/>
    </source>
</evidence>
<evidence type="ECO:0000313" key="15">
    <source>
        <dbReference type="Proteomes" id="UP000197290"/>
    </source>
</evidence>
<dbReference type="InterPro" id="IPR016174">
    <property type="entry name" value="Di-haem_cyt_TM"/>
</dbReference>
<keyword evidence="3" id="KW-0813">Transport</keyword>
<feature type="transmembrane region" description="Helical" evidence="12">
    <location>
        <begin position="97"/>
        <end position="119"/>
    </location>
</feature>
<dbReference type="GO" id="GO:0020037">
    <property type="term" value="F:heme binding"/>
    <property type="evidence" value="ECO:0007669"/>
    <property type="project" value="TreeGrafter"/>
</dbReference>
<sequence>MIDLTAQAASKRSPEPLAAKGGDLAYKHRLPTRLWHWTNALAVIVLLMSGLMISNAHPHLYWGLFGANFDQLWFNPPRFPGWTTIPSTYNLALARTWHLFFAWIFAFGLLAHMVIGLANRHIQRDLTFRRADLSPAHLWQDVKDHARLRFPTGAAALSYNVIQKMTYVAVIFLLLPTMIVSGLSLSPGFNAVMHWPLDLVGGRATMRSLHFIAAGLIAAFIAVHVVLVVLAGPYNEIRSMLTGWFRVPPGPVEPAVARERWAPRIIGQYFARVERTAQEDAA</sequence>
<keyword evidence="5" id="KW-0349">Heme</keyword>
<dbReference type="PANTHER" id="PTHR30485:SF1">
    <property type="entry name" value="CYTOCHROME YDHU-RELATED"/>
    <property type="match status" value="1"/>
</dbReference>
<evidence type="ECO:0000256" key="9">
    <source>
        <dbReference type="ARBA" id="ARBA00022989"/>
    </source>
</evidence>
<keyword evidence="7" id="KW-0479">Metal-binding</keyword>
<dbReference type="GO" id="GO:0005886">
    <property type="term" value="C:plasma membrane"/>
    <property type="evidence" value="ECO:0007669"/>
    <property type="project" value="UniProtKB-SubCell"/>
</dbReference>
<keyword evidence="6 12" id="KW-0812">Transmembrane</keyword>
<feature type="transmembrane region" description="Helical" evidence="12">
    <location>
        <begin position="167"/>
        <end position="189"/>
    </location>
</feature>
<evidence type="ECO:0000256" key="1">
    <source>
        <dbReference type="ARBA" id="ARBA00004651"/>
    </source>
</evidence>
<evidence type="ECO:0000259" key="13">
    <source>
        <dbReference type="Pfam" id="PF01292"/>
    </source>
</evidence>
<evidence type="ECO:0000256" key="4">
    <source>
        <dbReference type="ARBA" id="ARBA00022475"/>
    </source>
</evidence>
<organism evidence="14 15">
    <name type="scientific">Sphingomonas dokdonensis</name>
    <dbReference type="NCBI Taxonomy" id="344880"/>
    <lineage>
        <taxon>Bacteria</taxon>
        <taxon>Pseudomonadati</taxon>
        <taxon>Pseudomonadota</taxon>
        <taxon>Alphaproteobacteria</taxon>
        <taxon>Sphingomonadales</taxon>
        <taxon>Sphingomonadaceae</taxon>
        <taxon>Sphingomonas</taxon>
    </lineage>
</organism>
<dbReference type="AlphaFoldDB" id="A0A245ZV27"/>
<dbReference type="SUPFAM" id="SSF81342">
    <property type="entry name" value="Transmembrane di-heme cytochromes"/>
    <property type="match status" value="1"/>
</dbReference>
<dbReference type="GO" id="GO:0022904">
    <property type="term" value="P:respiratory electron transport chain"/>
    <property type="evidence" value="ECO:0007669"/>
    <property type="project" value="InterPro"/>
</dbReference>
<evidence type="ECO:0000256" key="5">
    <source>
        <dbReference type="ARBA" id="ARBA00022617"/>
    </source>
</evidence>
<feature type="transmembrane region" description="Helical" evidence="12">
    <location>
        <begin position="34"/>
        <end position="53"/>
    </location>
</feature>
<dbReference type="PRINTS" id="PR00161">
    <property type="entry name" value="NIHGNASECYTB"/>
</dbReference>
<evidence type="ECO:0000256" key="6">
    <source>
        <dbReference type="ARBA" id="ARBA00022692"/>
    </source>
</evidence>
<evidence type="ECO:0000256" key="12">
    <source>
        <dbReference type="SAM" id="Phobius"/>
    </source>
</evidence>
<evidence type="ECO:0000313" key="14">
    <source>
        <dbReference type="EMBL" id="OWK33570.1"/>
    </source>
</evidence>
<evidence type="ECO:0000256" key="7">
    <source>
        <dbReference type="ARBA" id="ARBA00022723"/>
    </source>
</evidence>
<comment type="caution">
    <text evidence="14">The sequence shown here is derived from an EMBL/GenBank/DDBJ whole genome shotgun (WGS) entry which is preliminary data.</text>
</comment>
<evidence type="ECO:0000256" key="2">
    <source>
        <dbReference type="ARBA" id="ARBA00008622"/>
    </source>
</evidence>
<evidence type="ECO:0000256" key="10">
    <source>
        <dbReference type="ARBA" id="ARBA00023004"/>
    </source>
</evidence>
<dbReference type="GO" id="GO:0005506">
    <property type="term" value="F:iron ion binding"/>
    <property type="evidence" value="ECO:0007669"/>
    <property type="project" value="InterPro"/>
</dbReference>
<keyword evidence="11 12" id="KW-0472">Membrane</keyword>
<proteinExistence type="inferred from homology"/>
<accession>A0A245ZV27</accession>
<dbReference type="EMBL" id="NBBI01000001">
    <property type="protein sequence ID" value="OWK33570.1"/>
    <property type="molecule type" value="Genomic_DNA"/>
</dbReference>
<dbReference type="GO" id="GO:0009055">
    <property type="term" value="F:electron transfer activity"/>
    <property type="evidence" value="ECO:0007669"/>
    <property type="project" value="InterPro"/>
</dbReference>
<feature type="transmembrane region" description="Helical" evidence="12">
    <location>
        <begin position="209"/>
        <end position="231"/>
    </location>
</feature>
<dbReference type="Proteomes" id="UP000197290">
    <property type="component" value="Unassembled WGS sequence"/>
</dbReference>
<evidence type="ECO:0000256" key="3">
    <source>
        <dbReference type="ARBA" id="ARBA00022448"/>
    </source>
</evidence>
<dbReference type="InterPro" id="IPR000516">
    <property type="entry name" value="Ni-dep_Hydgase_cyt-B"/>
</dbReference>
<evidence type="ECO:0000256" key="11">
    <source>
        <dbReference type="ARBA" id="ARBA00023136"/>
    </source>
</evidence>
<protein>
    <submittedName>
        <fullName evidence="14">Prokaryotic cytochrome b561</fullName>
    </submittedName>
</protein>
<comment type="similarity">
    <text evidence="2">Belongs to the HupC/HyaC/HydC family.</text>
</comment>